<keyword evidence="1" id="KW-0677">Repeat</keyword>
<name>A0AAD9KD63_9ANNE</name>
<feature type="domain" description="Roc" evidence="4">
    <location>
        <begin position="1"/>
        <end position="181"/>
    </location>
</feature>
<sequence>MNHVYSNLQNWAQRMGGSAVKDKDLKGENISTVGVDISDLVLQKGGREVLFSTWDFGGQREYYATHQYFLSKRSLYLLLWKVTDGVRGVHEILQWLVNIQARAPNSPVIIVGTHLDMITKKKYPPNYLPELQRLIVEKYMNHTEPEKSGLPRVVGRIEISCRSSFMFNNHIGDLVNLIWEAVWEEQLPGNKGVKLLDQKVPATYVHLQEVIRILAEERKQEGKDPVLHAEQYKPLVIQKMEEMYSTSFRDVTELSQATQFLHENGIMRTSDLKILFKNAAFKPEDIKAYIIDLLSKFEVALRWDDENLLIPSLLPSELAMLHRLPGTDVRIPMHRPHFSTTAPIHSHLESEHGKSDSSSNHVSSSVTNNRQGGHESSQVDNAKCDLITKGQDVPSQRRSPINQMSARLSHQSVVTSHPNPAVAIVRLYLMAYFPSGFWPRLITRLLGDESIFSIAIQLYNFASLADKCENFWRLLRQARPEWRCWQTGLELCYLGVALMRIREVSREAPNVFCDYRQCSLVIKQDHDIDWHALNLQNTSILEIIIMNETVSVYCNTSDGCCATGVDRKSRSLTGKLKKVDIQPSSQIVAAMLAKLVDHIDTLLEDWYPDLGARFIQNARGMYLITRIVPCTRCLLHQIEIQSQELGNVEPWSMVEVSKVDDRATISQPVRNKCDDHITNKKAENESRPGGSPVFMDGVGGTAIVHQETSAPPEGRTGAMDKERNSCNSHTCKKGIRTGGNKPNLIYCYLTEQCLQAAQMNKIVYCIEHANLGPYFIASTSGQIMAAHVAPDSVFQDIGDHYLVNEDSVTRGHFLGRGAFGAVYAGIMIDKVPLV</sequence>
<evidence type="ECO:0000256" key="2">
    <source>
        <dbReference type="ARBA" id="ARBA00022741"/>
    </source>
</evidence>
<dbReference type="GO" id="GO:0000166">
    <property type="term" value="F:nucleotide binding"/>
    <property type="evidence" value="ECO:0007669"/>
    <property type="project" value="UniProtKB-KW"/>
</dbReference>
<evidence type="ECO:0000256" key="1">
    <source>
        <dbReference type="ARBA" id="ARBA00022737"/>
    </source>
</evidence>
<gene>
    <name evidence="5" type="ORF">LSH36_9g14010</name>
</gene>
<dbReference type="Pfam" id="PF08477">
    <property type="entry name" value="Roc"/>
    <property type="match status" value="1"/>
</dbReference>
<dbReference type="EMBL" id="JAODUP010000009">
    <property type="protein sequence ID" value="KAK2169534.1"/>
    <property type="molecule type" value="Genomic_DNA"/>
</dbReference>
<dbReference type="Gene3D" id="3.30.70.1390">
    <property type="entry name" value="ROC domain from the Parkinson's disease-associated leucine-rich repeat kinase 2"/>
    <property type="match status" value="1"/>
</dbReference>
<evidence type="ECO:0000313" key="6">
    <source>
        <dbReference type="Proteomes" id="UP001208570"/>
    </source>
</evidence>
<evidence type="ECO:0000256" key="3">
    <source>
        <dbReference type="SAM" id="MobiDB-lite"/>
    </source>
</evidence>
<comment type="caution">
    <text evidence="5">The sequence shown here is derived from an EMBL/GenBank/DDBJ whole genome shotgun (WGS) entry which is preliminary data.</text>
</comment>
<evidence type="ECO:0000313" key="5">
    <source>
        <dbReference type="EMBL" id="KAK2169534.1"/>
    </source>
</evidence>
<organism evidence="5 6">
    <name type="scientific">Paralvinella palmiformis</name>
    <dbReference type="NCBI Taxonomy" id="53620"/>
    <lineage>
        <taxon>Eukaryota</taxon>
        <taxon>Metazoa</taxon>
        <taxon>Spiralia</taxon>
        <taxon>Lophotrochozoa</taxon>
        <taxon>Annelida</taxon>
        <taxon>Polychaeta</taxon>
        <taxon>Sedentaria</taxon>
        <taxon>Canalipalpata</taxon>
        <taxon>Terebellida</taxon>
        <taxon>Terebelliformia</taxon>
        <taxon>Alvinellidae</taxon>
        <taxon>Paralvinella</taxon>
    </lineage>
</organism>
<dbReference type="InterPro" id="IPR020859">
    <property type="entry name" value="ROC"/>
</dbReference>
<evidence type="ECO:0000259" key="4">
    <source>
        <dbReference type="PROSITE" id="PS51424"/>
    </source>
</evidence>
<dbReference type="Proteomes" id="UP001208570">
    <property type="component" value="Unassembled WGS sequence"/>
</dbReference>
<reference evidence="5" key="1">
    <citation type="journal article" date="2023" name="Mol. Biol. Evol.">
        <title>Third-Generation Sequencing Reveals the Adaptive Role of the Epigenome in Three Deep-Sea Polychaetes.</title>
        <authorList>
            <person name="Perez M."/>
            <person name="Aroh O."/>
            <person name="Sun Y."/>
            <person name="Lan Y."/>
            <person name="Juniper S.K."/>
            <person name="Young C.R."/>
            <person name="Angers B."/>
            <person name="Qian P.Y."/>
        </authorList>
    </citation>
    <scope>NUCLEOTIDE SEQUENCE</scope>
    <source>
        <strain evidence="5">P08H-3</strain>
    </source>
</reference>
<feature type="region of interest" description="Disordered" evidence="3">
    <location>
        <begin position="347"/>
        <end position="381"/>
    </location>
</feature>
<protein>
    <recommendedName>
        <fullName evidence="4">Roc domain-containing protein</fullName>
    </recommendedName>
</protein>
<dbReference type="PROSITE" id="PS51424">
    <property type="entry name" value="ROC"/>
    <property type="match status" value="1"/>
</dbReference>
<dbReference type="SUPFAM" id="SSF52540">
    <property type="entry name" value="P-loop containing nucleoside triphosphate hydrolases"/>
    <property type="match status" value="1"/>
</dbReference>
<keyword evidence="6" id="KW-1185">Reference proteome</keyword>
<dbReference type="Gene3D" id="3.40.50.300">
    <property type="entry name" value="P-loop containing nucleotide triphosphate hydrolases"/>
    <property type="match status" value="1"/>
</dbReference>
<proteinExistence type="predicted"/>
<dbReference type="AlphaFoldDB" id="A0AAD9KD63"/>
<feature type="compositionally biased region" description="Low complexity" evidence="3">
    <location>
        <begin position="356"/>
        <end position="365"/>
    </location>
</feature>
<feature type="compositionally biased region" description="Polar residues" evidence="3">
    <location>
        <begin position="366"/>
        <end position="380"/>
    </location>
</feature>
<keyword evidence="2" id="KW-0547">Nucleotide-binding</keyword>
<dbReference type="InterPro" id="IPR027417">
    <property type="entry name" value="P-loop_NTPase"/>
</dbReference>
<accession>A0AAD9KD63</accession>